<keyword evidence="1" id="KW-0479">Metal-binding</keyword>
<keyword evidence="2" id="KW-0862">Zinc</keyword>
<evidence type="ECO:0000313" key="6">
    <source>
        <dbReference type="Proteomes" id="UP000184212"/>
    </source>
</evidence>
<dbReference type="GO" id="GO:0006152">
    <property type="term" value="P:purine nucleoside catabolic process"/>
    <property type="evidence" value="ECO:0007669"/>
    <property type="project" value="TreeGrafter"/>
</dbReference>
<dbReference type="RefSeq" id="WP_073140288.1">
    <property type="nucleotide sequence ID" value="NZ_FQWQ01000004.1"/>
</dbReference>
<dbReference type="SUPFAM" id="SSF53927">
    <property type="entry name" value="Cytidine deaminase-like"/>
    <property type="match status" value="1"/>
</dbReference>
<protein>
    <submittedName>
        <fullName evidence="5">Cytidine and deoxycytidylate deaminase zinc-binding region</fullName>
    </submittedName>
</protein>
<organism evidence="5 6">
    <name type="scientific">Chryseolinea serpens</name>
    <dbReference type="NCBI Taxonomy" id="947013"/>
    <lineage>
        <taxon>Bacteria</taxon>
        <taxon>Pseudomonadati</taxon>
        <taxon>Bacteroidota</taxon>
        <taxon>Cytophagia</taxon>
        <taxon>Cytophagales</taxon>
        <taxon>Fulvivirgaceae</taxon>
        <taxon>Chryseolinea</taxon>
    </lineage>
</organism>
<feature type="domain" description="CMP/dCMP-type deaminase" evidence="4">
    <location>
        <begin position="47"/>
        <end position="166"/>
    </location>
</feature>
<dbReference type="PROSITE" id="PS51747">
    <property type="entry name" value="CYT_DCMP_DEAMINASES_2"/>
    <property type="match status" value="1"/>
</dbReference>
<dbReference type="GO" id="GO:0008270">
    <property type="term" value="F:zinc ion binding"/>
    <property type="evidence" value="ECO:0007669"/>
    <property type="project" value="InterPro"/>
</dbReference>
<dbReference type="CDD" id="cd01285">
    <property type="entry name" value="nucleoside_deaminase"/>
    <property type="match status" value="1"/>
</dbReference>
<sequence length="200" mass="21921">MTTLAKFLLLLTLLIMGAYVNHNAASRTEQHQQRQQRLAKLKASATAEDYAFMKKVLNASTEFTGAANSTPPTSLVVKDGEIIGEGSDRSAQLNDPSAHAELEAVKAACKYMGATTLKGSVLYTSSKPCPMCLALLYRVEVERIVYYMPADTTPTETANTSNRRIYEALKQDPAYRPIPELVLHPSDLEKLAGGDGRRTR</sequence>
<dbReference type="GO" id="GO:0047974">
    <property type="term" value="F:guanosine deaminase activity"/>
    <property type="evidence" value="ECO:0007669"/>
    <property type="project" value="TreeGrafter"/>
</dbReference>
<keyword evidence="3" id="KW-0732">Signal</keyword>
<feature type="chain" id="PRO_5013336633" evidence="3">
    <location>
        <begin position="25"/>
        <end position="200"/>
    </location>
</feature>
<dbReference type="InterPro" id="IPR002125">
    <property type="entry name" value="CMP_dCMP_dom"/>
</dbReference>
<reference evidence="5 6" key="1">
    <citation type="submission" date="2016-11" db="EMBL/GenBank/DDBJ databases">
        <authorList>
            <person name="Jaros S."/>
            <person name="Januszkiewicz K."/>
            <person name="Wedrychowicz H."/>
        </authorList>
    </citation>
    <scope>NUCLEOTIDE SEQUENCE [LARGE SCALE GENOMIC DNA]</scope>
    <source>
        <strain evidence="5 6">DSM 24574</strain>
    </source>
</reference>
<dbReference type="EMBL" id="FQWQ01000004">
    <property type="protein sequence ID" value="SHH75499.1"/>
    <property type="molecule type" value="Genomic_DNA"/>
</dbReference>
<evidence type="ECO:0000313" key="5">
    <source>
        <dbReference type="EMBL" id="SHH75499.1"/>
    </source>
</evidence>
<proteinExistence type="predicted"/>
<dbReference type="Proteomes" id="UP000184212">
    <property type="component" value="Unassembled WGS sequence"/>
</dbReference>
<evidence type="ECO:0000256" key="2">
    <source>
        <dbReference type="ARBA" id="ARBA00022833"/>
    </source>
</evidence>
<dbReference type="InterPro" id="IPR016193">
    <property type="entry name" value="Cytidine_deaminase-like"/>
</dbReference>
<dbReference type="PROSITE" id="PS00903">
    <property type="entry name" value="CYT_DCMP_DEAMINASES_1"/>
    <property type="match status" value="1"/>
</dbReference>
<dbReference type="STRING" id="947013.SAMN04488109_5163"/>
<evidence type="ECO:0000256" key="3">
    <source>
        <dbReference type="SAM" id="SignalP"/>
    </source>
</evidence>
<dbReference type="InterPro" id="IPR016192">
    <property type="entry name" value="APOBEC/CMP_deaminase_Zn-bd"/>
</dbReference>
<dbReference type="PANTHER" id="PTHR11079">
    <property type="entry name" value="CYTOSINE DEAMINASE FAMILY MEMBER"/>
    <property type="match status" value="1"/>
</dbReference>
<dbReference type="AlphaFoldDB" id="A0A1M5VJS1"/>
<keyword evidence="6" id="KW-1185">Reference proteome</keyword>
<gene>
    <name evidence="5" type="ORF">SAMN04488109_5163</name>
</gene>
<name>A0A1M5VJS1_9BACT</name>
<evidence type="ECO:0000259" key="4">
    <source>
        <dbReference type="PROSITE" id="PS51747"/>
    </source>
</evidence>
<feature type="signal peptide" evidence="3">
    <location>
        <begin position="1"/>
        <end position="24"/>
    </location>
</feature>
<dbReference type="PANTHER" id="PTHR11079:SF161">
    <property type="entry name" value="CMP_DCMP-TYPE DEAMINASE DOMAIN-CONTAINING PROTEIN"/>
    <property type="match status" value="1"/>
</dbReference>
<dbReference type="Pfam" id="PF00383">
    <property type="entry name" value="dCMP_cyt_deam_1"/>
    <property type="match status" value="1"/>
</dbReference>
<accession>A0A1M5VJS1</accession>
<dbReference type="OrthoDB" id="9802676at2"/>
<dbReference type="Gene3D" id="3.40.140.10">
    <property type="entry name" value="Cytidine Deaminase, domain 2"/>
    <property type="match status" value="1"/>
</dbReference>
<evidence type="ECO:0000256" key="1">
    <source>
        <dbReference type="ARBA" id="ARBA00022723"/>
    </source>
</evidence>